<dbReference type="RefSeq" id="WP_111539442.1">
    <property type="nucleotide sequence ID" value="NZ_QKYV01000001.1"/>
</dbReference>
<evidence type="ECO:0000313" key="2">
    <source>
        <dbReference type="EMBL" id="PZW43748.1"/>
    </source>
</evidence>
<dbReference type="Pfam" id="PF01963">
    <property type="entry name" value="TraB_PrgY_gumN"/>
    <property type="match status" value="1"/>
</dbReference>
<reference evidence="2 3" key="1">
    <citation type="submission" date="2018-06" db="EMBL/GenBank/DDBJ databases">
        <title>Genomic Encyclopedia of Archaeal and Bacterial Type Strains, Phase II (KMG-II): from individual species to whole genera.</title>
        <authorList>
            <person name="Goeker M."/>
        </authorList>
    </citation>
    <scope>NUCLEOTIDE SEQUENCE [LARGE SCALE GENOMIC DNA]</scope>
    <source>
        <strain evidence="2 3">DSM 15361</strain>
    </source>
</reference>
<dbReference type="AlphaFoldDB" id="A0A2W7ICC8"/>
<accession>A0A2W7ICC8</accession>
<gene>
    <name evidence="2" type="ORF">LX95_00072</name>
</gene>
<dbReference type="EMBL" id="QKYV01000001">
    <property type="protein sequence ID" value="PZW43748.1"/>
    <property type="molecule type" value="Genomic_DNA"/>
</dbReference>
<feature type="chain" id="PRO_5015903566" description="TraB family protein" evidence="1">
    <location>
        <begin position="23"/>
        <end position="173"/>
    </location>
</feature>
<evidence type="ECO:0000313" key="3">
    <source>
        <dbReference type="Proteomes" id="UP000249542"/>
    </source>
</evidence>
<organism evidence="2 3">
    <name type="scientific">Mesonia algae</name>
    <dbReference type="NCBI Taxonomy" id="213248"/>
    <lineage>
        <taxon>Bacteria</taxon>
        <taxon>Pseudomonadati</taxon>
        <taxon>Bacteroidota</taxon>
        <taxon>Flavobacteriia</taxon>
        <taxon>Flavobacteriales</taxon>
        <taxon>Flavobacteriaceae</taxon>
        <taxon>Mesonia</taxon>
    </lineage>
</organism>
<keyword evidence="1" id="KW-0732">Signal</keyword>
<dbReference type="Proteomes" id="UP000249542">
    <property type="component" value="Unassembled WGS sequence"/>
</dbReference>
<sequence>MKPSKLITAIAVYLLLINSLQAQEEIKLENSVLWKIEHADLHEPSYILGTLHLMCEKDFEIPKKVTQALQIVDALVLEVNLSNPEEIKIMQESMNNTRKISEELSKEQFDELDTLVTKIMGASLINFDTYGLSILNVLMLQKMLPWSQIKSVDNKMMSLAIKNNKPDLQFGES</sequence>
<feature type="signal peptide" evidence="1">
    <location>
        <begin position="1"/>
        <end position="22"/>
    </location>
</feature>
<dbReference type="CDD" id="cd14789">
    <property type="entry name" value="Tiki"/>
    <property type="match status" value="1"/>
</dbReference>
<keyword evidence="3" id="KW-1185">Reference proteome</keyword>
<name>A0A2W7ICC8_9FLAO</name>
<comment type="caution">
    <text evidence="2">The sequence shown here is derived from an EMBL/GenBank/DDBJ whole genome shotgun (WGS) entry which is preliminary data.</text>
</comment>
<evidence type="ECO:0000256" key="1">
    <source>
        <dbReference type="SAM" id="SignalP"/>
    </source>
</evidence>
<proteinExistence type="predicted"/>
<protein>
    <recommendedName>
        <fullName evidence="4">TraB family protein</fullName>
    </recommendedName>
</protein>
<dbReference type="InterPro" id="IPR002816">
    <property type="entry name" value="TraB/PrgY/GumN_fam"/>
</dbReference>
<evidence type="ECO:0008006" key="4">
    <source>
        <dbReference type="Google" id="ProtNLM"/>
    </source>
</evidence>